<protein>
    <submittedName>
        <fullName evidence="2">Uncharacterized protein</fullName>
    </submittedName>
</protein>
<dbReference type="EMBL" id="ML996105">
    <property type="protein sequence ID" value="KAF2739135.1"/>
    <property type="molecule type" value="Genomic_DNA"/>
</dbReference>
<gene>
    <name evidence="2" type="ORF">EJ04DRAFT_573144</name>
</gene>
<name>A0A9P4R8M3_9PLEO</name>
<keyword evidence="3" id="KW-1185">Reference proteome</keyword>
<reference evidence="2" key="1">
    <citation type="journal article" date="2020" name="Stud. Mycol.">
        <title>101 Dothideomycetes genomes: a test case for predicting lifestyles and emergence of pathogens.</title>
        <authorList>
            <person name="Haridas S."/>
            <person name="Albert R."/>
            <person name="Binder M."/>
            <person name="Bloem J."/>
            <person name="Labutti K."/>
            <person name="Salamov A."/>
            <person name="Andreopoulos B."/>
            <person name="Baker S."/>
            <person name="Barry K."/>
            <person name="Bills G."/>
            <person name="Bluhm B."/>
            <person name="Cannon C."/>
            <person name="Castanera R."/>
            <person name="Culley D."/>
            <person name="Daum C."/>
            <person name="Ezra D."/>
            <person name="Gonzalez J."/>
            <person name="Henrissat B."/>
            <person name="Kuo A."/>
            <person name="Liang C."/>
            <person name="Lipzen A."/>
            <person name="Lutzoni F."/>
            <person name="Magnuson J."/>
            <person name="Mondo S."/>
            <person name="Nolan M."/>
            <person name="Ohm R."/>
            <person name="Pangilinan J."/>
            <person name="Park H.-J."/>
            <person name="Ramirez L."/>
            <person name="Alfaro M."/>
            <person name="Sun H."/>
            <person name="Tritt A."/>
            <person name="Yoshinaga Y."/>
            <person name="Zwiers L.-H."/>
            <person name="Turgeon B."/>
            <person name="Goodwin S."/>
            <person name="Spatafora J."/>
            <person name="Crous P."/>
            <person name="Grigoriev I."/>
        </authorList>
    </citation>
    <scope>NUCLEOTIDE SEQUENCE</scope>
    <source>
        <strain evidence="2">CBS 125425</strain>
    </source>
</reference>
<dbReference type="AlphaFoldDB" id="A0A9P4R8M3"/>
<proteinExistence type="predicted"/>
<dbReference type="OrthoDB" id="3800331at2759"/>
<accession>A0A9P4R8M3</accession>
<feature type="compositionally biased region" description="Polar residues" evidence="1">
    <location>
        <begin position="78"/>
        <end position="87"/>
    </location>
</feature>
<evidence type="ECO:0000313" key="3">
    <source>
        <dbReference type="Proteomes" id="UP000799444"/>
    </source>
</evidence>
<feature type="region of interest" description="Disordered" evidence="1">
    <location>
        <begin position="75"/>
        <end position="96"/>
    </location>
</feature>
<dbReference type="Proteomes" id="UP000799444">
    <property type="component" value="Unassembled WGS sequence"/>
</dbReference>
<sequence length="240" mass="27314">MPYLTSACHPIDAGTTAMHPDVQLKEWRGKGKERASFTSRVVGSTAALARSMTRPKSVQELSDYSLSLEASRRVKISGQPTSSQSRLQYDMPSPSQVKSCSASSCCSSTESRSEKDEEVEHFMMAQVALQQISTTFEPRYMDSQALNRLNLIAGHMDDFRELNEEDCQAPDFHCPWAQCHKRFINPTGLQMITSDYILYFCPHVDCVAHFRSQKEWIRHFLEPHHDLLEEPMRSPDHGND</sequence>
<comment type="caution">
    <text evidence="2">The sequence shown here is derived from an EMBL/GenBank/DDBJ whole genome shotgun (WGS) entry which is preliminary data.</text>
</comment>
<evidence type="ECO:0000313" key="2">
    <source>
        <dbReference type="EMBL" id="KAF2739135.1"/>
    </source>
</evidence>
<organism evidence="2 3">
    <name type="scientific">Polyplosphaeria fusca</name>
    <dbReference type="NCBI Taxonomy" id="682080"/>
    <lineage>
        <taxon>Eukaryota</taxon>
        <taxon>Fungi</taxon>
        <taxon>Dikarya</taxon>
        <taxon>Ascomycota</taxon>
        <taxon>Pezizomycotina</taxon>
        <taxon>Dothideomycetes</taxon>
        <taxon>Pleosporomycetidae</taxon>
        <taxon>Pleosporales</taxon>
        <taxon>Tetraplosphaeriaceae</taxon>
        <taxon>Polyplosphaeria</taxon>
    </lineage>
</organism>
<evidence type="ECO:0000256" key="1">
    <source>
        <dbReference type="SAM" id="MobiDB-lite"/>
    </source>
</evidence>